<dbReference type="Proteomes" id="UP000621455">
    <property type="component" value="Unassembled WGS sequence"/>
</dbReference>
<feature type="chain" id="PRO_5046246152" description="Outer membrane lipoprotein carrier protein LolA" evidence="1">
    <location>
        <begin position="21"/>
        <end position="230"/>
    </location>
</feature>
<keyword evidence="3" id="KW-1185">Reference proteome</keyword>
<sequence length="230" mass="24779">MTLTRIAAVLLMSIPFAGFSGNTELDEAKQKIAKLEAQLAFEKAKHPAPETVKVTPKAGSKGAPQAAAAAAVAIASAPAAPTGQQWNYSATADKMTGGTTYNAAVSSSNTVSFDFPYSGQQHGTLRLRIDRKYGKDVIFSIEKGQILCHSFQDCVVLVRFDDEKPAKYAAAGPADNSSDTIFIRGYDKFSAKLRKAKTVRLSVNIYQQGAPVFEFDVSGFDQEKFQPKSK</sequence>
<proteinExistence type="predicted"/>
<keyword evidence="1" id="KW-0732">Signal</keyword>
<accession>A0ABX0NHD4</accession>
<dbReference type="EMBL" id="WHJG01000036">
    <property type="protein sequence ID" value="NHZ82671.1"/>
    <property type="molecule type" value="Genomic_DNA"/>
</dbReference>
<protein>
    <recommendedName>
        <fullName evidence="4">Outer membrane lipoprotein carrier protein LolA</fullName>
    </recommendedName>
</protein>
<dbReference type="RefSeq" id="WP_167091066.1">
    <property type="nucleotide sequence ID" value="NZ_WHJG01000036.1"/>
</dbReference>
<reference evidence="2 3" key="1">
    <citation type="submission" date="2019-10" db="EMBL/GenBank/DDBJ databases">
        <title>Taxonomy of Antarctic Massilia spp.: description of Massilia rubra sp. nov., Massilia aquatica sp. nov., Massilia mucilaginosa sp. nov., Massilia frigida sp. nov. isolated from streams, lakes and regoliths.</title>
        <authorList>
            <person name="Holochova P."/>
            <person name="Sedlacek I."/>
            <person name="Kralova S."/>
            <person name="Maslanova I."/>
            <person name="Busse H.-J."/>
            <person name="Stankova E."/>
            <person name="Vrbovska V."/>
            <person name="Kovarovic V."/>
            <person name="Bartak M."/>
            <person name="Svec P."/>
            <person name="Pantucek R."/>
        </authorList>
    </citation>
    <scope>NUCLEOTIDE SEQUENCE [LARGE SCALE GENOMIC DNA]</scope>
    <source>
        <strain evidence="2 3">CCM 8695</strain>
    </source>
</reference>
<evidence type="ECO:0008006" key="4">
    <source>
        <dbReference type="Google" id="ProtNLM"/>
    </source>
</evidence>
<comment type="caution">
    <text evidence="2">The sequence shown here is derived from an EMBL/GenBank/DDBJ whole genome shotgun (WGS) entry which is preliminary data.</text>
</comment>
<name>A0ABX0NHD4_9BURK</name>
<feature type="signal peptide" evidence="1">
    <location>
        <begin position="1"/>
        <end position="20"/>
    </location>
</feature>
<organism evidence="2 3">
    <name type="scientific">Massilia frigida</name>
    <dbReference type="NCBI Taxonomy" id="2609281"/>
    <lineage>
        <taxon>Bacteria</taxon>
        <taxon>Pseudomonadati</taxon>
        <taxon>Pseudomonadota</taxon>
        <taxon>Betaproteobacteria</taxon>
        <taxon>Burkholderiales</taxon>
        <taxon>Oxalobacteraceae</taxon>
        <taxon>Telluria group</taxon>
        <taxon>Massilia</taxon>
    </lineage>
</organism>
<evidence type="ECO:0000313" key="2">
    <source>
        <dbReference type="EMBL" id="NHZ82671.1"/>
    </source>
</evidence>
<gene>
    <name evidence="2" type="ORF">F2P44_25825</name>
</gene>
<evidence type="ECO:0000256" key="1">
    <source>
        <dbReference type="SAM" id="SignalP"/>
    </source>
</evidence>
<evidence type="ECO:0000313" key="3">
    <source>
        <dbReference type="Proteomes" id="UP000621455"/>
    </source>
</evidence>